<feature type="signal peptide" evidence="6">
    <location>
        <begin position="1"/>
        <end position="22"/>
    </location>
</feature>
<dbReference type="PANTHER" id="PTHR31018:SF3">
    <property type="entry name" value="RECEPTOR PROTEIN-TYROSINE KINASE"/>
    <property type="match status" value="1"/>
</dbReference>
<comment type="caution">
    <text evidence="7">The sequence shown here is derived from an EMBL/GenBank/DDBJ whole genome shotgun (WGS) entry which is preliminary data.</text>
</comment>
<keyword evidence="8" id="KW-1185">Reference proteome</keyword>
<dbReference type="InterPro" id="IPR051648">
    <property type="entry name" value="CWI-Assembly_Regulator"/>
</dbReference>
<dbReference type="AlphaFoldDB" id="A0A068RTI3"/>
<dbReference type="Proteomes" id="UP000027586">
    <property type="component" value="Unassembled WGS sequence"/>
</dbReference>
<dbReference type="SUPFAM" id="SSF52058">
    <property type="entry name" value="L domain-like"/>
    <property type="match status" value="2"/>
</dbReference>
<proteinExistence type="predicted"/>
<evidence type="ECO:0000256" key="3">
    <source>
        <dbReference type="ARBA" id="ARBA00022525"/>
    </source>
</evidence>
<dbReference type="InterPro" id="IPR036941">
    <property type="entry name" value="Rcpt_L-dom_sf"/>
</dbReference>
<name>A0A068RTI3_9FUNG</name>
<gene>
    <name evidence="7" type="ORF">LCOR_04695.1</name>
</gene>
<dbReference type="STRING" id="1263082.A0A068RTI3"/>
<evidence type="ECO:0000256" key="4">
    <source>
        <dbReference type="ARBA" id="ARBA00022729"/>
    </source>
</evidence>
<dbReference type="GO" id="GO:0031505">
    <property type="term" value="P:fungal-type cell wall organization"/>
    <property type="evidence" value="ECO:0007669"/>
    <property type="project" value="TreeGrafter"/>
</dbReference>
<organism evidence="7 8">
    <name type="scientific">Lichtheimia corymbifera JMRC:FSU:9682</name>
    <dbReference type="NCBI Taxonomy" id="1263082"/>
    <lineage>
        <taxon>Eukaryota</taxon>
        <taxon>Fungi</taxon>
        <taxon>Fungi incertae sedis</taxon>
        <taxon>Mucoromycota</taxon>
        <taxon>Mucoromycotina</taxon>
        <taxon>Mucoromycetes</taxon>
        <taxon>Mucorales</taxon>
        <taxon>Lichtheimiaceae</taxon>
        <taxon>Lichtheimia</taxon>
    </lineage>
</organism>
<sequence>MKLLSIATGAGLLALASQTAYAASCSGDIKVTSQGDLESLSTCKKYQGTITIDRTAINKISFSGVEALSGDLIVKDNDALSTLDLGSIKIVDGQVKLENNKVMNKFIAKSLTGVRSFEIAVHPALANLAFAAGLEQADRFIVSDTTTTRIDGLKLSKVSELVIDNNIYLKSVDFGNMTEVSSSLKVSANSPSLNLDLKNVKKLKDAAFRNLAGVALDNLKQVSGDISFISNTFGELSLPEISDVAGTLTITSNSQLSKLGLPKLQRLGGALSVGNNNNLGTIDSFPKLEEVDGTLDITGNFDEVQLPKLADVRGGLNVQTSSSKFSCNDMSKLKNGVIKGNSFMCKAAVAKPKSGMTGKGGVGGSGFDDSSASSISMQLGTIIFGAMSVAGTYLLL</sequence>
<dbReference type="VEuPathDB" id="FungiDB:LCOR_04695.1"/>
<keyword evidence="5" id="KW-0325">Glycoprotein</keyword>
<dbReference type="PANTHER" id="PTHR31018">
    <property type="entry name" value="SPORULATION-SPECIFIC PROTEIN-RELATED"/>
    <property type="match status" value="1"/>
</dbReference>
<keyword evidence="4 6" id="KW-0732">Signal</keyword>
<feature type="chain" id="PRO_5001652764" evidence="6">
    <location>
        <begin position="23"/>
        <end position="396"/>
    </location>
</feature>
<dbReference type="GO" id="GO:0005886">
    <property type="term" value="C:plasma membrane"/>
    <property type="evidence" value="ECO:0007669"/>
    <property type="project" value="TreeGrafter"/>
</dbReference>
<evidence type="ECO:0000256" key="5">
    <source>
        <dbReference type="ARBA" id="ARBA00023180"/>
    </source>
</evidence>
<dbReference type="GO" id="GO:0009277">
    <property type="term" value="C:fungal-type cell wall"/>
    <property type="evidence" value="ECO:0007669"/>
    <property type="project" value="TreeGrafter"/>
</dbReference>
<keyword evidence="3" id="KW-0964">Secreted</keyword>
<dbReference type="EMBL" id="CBTN010000017">
    <property type="protein sequence ID" value="CDH53334.1"/>
    <property type="molecule type" value="Genomic_DNA"/>
</dbReference>
<evidence type="ECO:0000256" key="2">
    <source>
        <dbReference type="ARBA" id="ARBA00022512"/>
    </source>
</evidence>
<evidence type="ECO:0000313" key="8">
    <source>
        <dbReference type="Proteomes" id="UP000027586"/>
    </source>
</evidence>
<keyword evidence="2" id="KW-0134">Cell wall</keyword>
<dbReference type="OrthoDB" id="536881at2759"/>
<dbReference type="GO" id="GO:0009986">
    <property type="term" value="C:cell surface"/>
    <property type="evidence" value="ECO:0007669"/>
    <property type="project" value="TreeGrafter"/>
</dbReference>
<comment type="subcellular location">
    <subcellularLocation>
        <location evidence="1">Secreted</location>
        <location evidence="1">Cell wall</location>
    </subcellularLocation>
</comment>
<reference evidence="7" key="1">
    <citation type="submission" date="2013-08" db="EMBL/GenBank/DDBJ databases">
        <title>Gene expansion shapes genome architecture in the human pathogen Lichtheimia corymbifera: an evolutionary genomics analysis in the ancient terrestrial Mucorales (Mucoromycotina).</title>
        <authorList>
            <person name="Schwartze V.U."/>
            <person name="Winter S."/>
            <person name="Shelest E."/>
            <person name="Marcet-Houben M."/>
            <person name="Horn F."/>
            <person name="Wehner S."/>
            <person name="Hoffmann K."/>
            <person name="Riege K."/>
            <person name="Sammeth M."/>
            <person name="Nowrousian M."/>
            <person name="Valiante V."/>
            <person name="Linde J."/>
            <person name="Jacobsen I.D."/>
            <person name="Marz M."/>
            <person name="Brakhage A.A."/>
            <person name="Gabaldon T."/>
            <person name="Bocker S."/>
            <person name="Voigt K."/>
        </authorList>
    </citation>
    <scope>NUCLEOTIDE SEQUENCE [LARGE SCALE GENOMIC DNA]</scope>
    <source>
        <strain evidence="7">FSU 9682</strain>
    </source>
</reference>
<evidence type="ECO:0000313" key="7">
    <source>
        <dbReference type="EMBL" id="CDH53334.1"/>
    </source>
</evidence>
<accession>A0A068RTI3</accession>
<protein>
    <submittedName>
        <fullName evidence="7">Meiotic expression up-regulated protein</fullName>
    </submittedName>
</protein>
<dbReference type="Gene3D" id="3.80.20.20">
    <property type="entry name" value="Receptor L-domain"/>
    <property type="match status" value="1"/>
</dbReference>
<evidence type="ECO:0000256" key="6">
    <source>
        <dbReference type="SAM" id="SignalP"/>
    </source>
</evidence>
<evidence type="ECO:0000256" key="1">
    <source>
        <dbReference type="ARBA" id="ARBA00004191"/>
    </source>
</evidence>